<protein>
    <submittedName>
        <fullName evidence="1">Uncharacterized protein</fullName>
    </submittedName>
</protein>
<sequence>MATTSTPVRLLIVGMNAEMNSKITAGLNDDKSISAHGFIVSNDSESDAELINVVKEKKHNVIILGGGLRSQEGWFERIDSIVKENTDVPVLEINGRTVDAVKEALHVNGILKG</sequence>
<organism evidence="1 2">
    <name type="scientific">Adineta steineri</name>
    <dbReference type="NCBI Taxonomy" id="433720"/>
    <lineage>
        <taxon>Eukaryota</taxon>
        <taxon>Metazoa</taxon>
        <taxon>Spiralia</taxon>
        <taxon>Gnathifera</taxon>
        <taxon>Rotifera</taxon>
        <taxon>Eurotatoria</taxon>
        <taxon>Bdelloidea</taxon>
        <taxon>Adinetida</taxon>
        <taxon>Adinetidae</taxon>
        <taxon>Adineta</taxon>
    </lineage>
</organism>
<evidence type="ECO:0000313" key="1">
    <source>
        <dbReference type="EMBL" id="CAF1444095.1"/>
    </source>
</evidence>
<dbReference type="Proteomes" id="UP000663845">
    <property type="component" value="Unassembled WGS sequence"/>
</dbReference>
<dbReference type="AlphaFoldDB" id="A0A815P4N8"/>
<proteinExistence type="predicted"/>
<name>A0A815P4N8_9BILA</name>
<evidence type="ECO:0000313" key="2">
    <source>
        <dbReference type="Proteomes" id="UP000663845"/>
    </source>
</evidence>
<reference evidence="1" key="1">
    <citation type="submission" date="2021-02" db="EMBL/GenBank/DDBJ databases">
        <authorList>
            <person name="Nowell W R."/>
        </authorList>
    </citation>
    <scope>NUCLEOTIDE SEQUENCE</scope>
</reference>
<dbReference type="EMBL" id="CAJNOG010001445">
    <property type="protein sequence ID" value="CAF1444095.1"/>
    <property type="molecule type" value="Genomic_DNA"/>
</dbReference>
<gene>
    <name evidence="1" type="ORF">JYZ213_LOCUS40297</name>
</gene>
<accession>A0A815P4N8</accession>
<comment type="caution">
    <text evidence="1">The sequence shown here is derived from an EMBL/GenBank/DDBJ whole genome shotgun (WGS) entry which is preliminary data.</text>
</comment>